<dbReference type="SUPFAM" id="SSF56796">
    <property type="entry name" value="Dehydroquinate synthase-like"/>
    <property type="match status" value="1"/>
</dbReference>
<evidence type="ECO:0000259" key="3">
    <source>
        <dbReference type="Pfam" id="PF25137"/>
    </source>
</evidence>
<organism evidence="4 5">
    <name type="scientific">Muricoprocola aceti</name>
    <dbReference type="NCBI Taxonomy" id="2981772"/>
    <lineage>
        <taxon>Bacteria</taxon>
        <taxon>Bacillati</taxon>
        <taxon>Bacillota</taxon>
        <taxon>Clostridia</taxon>
        <taxon>Lachnospirales</taxon>
        <taxon>Lachnospiraceae</taxon>
        <taxon>Muricoprocola</taxon>
    </lineage>
</organism>
<evidence type="ECO:0000256" key="1">
    <source>
        <dbReference type="ARBA" id="ARBA00023002"/>
    </source>
</evidence>
<dbReference type="Gene3D" id="1.20.1090.10">
    <property type="entry name" value="Dehydroquinate synthase-like - alpha domain"/>
    <property type="match status" value="1"/>
</dbReference>
<comment type="caution">
    <text evidence="4">The sequence shown here is derived from an EMBL/GenBank/DDBJ whole genome shotgun (WGS) entry which is preliminary data.</text>
</comment>
<dbReference type="Pfam" id="PF00465">
    <property type="entry name" value="Fe-ADH"/>
    <property type="match status" value="1"/>
</dbReference>
<evidence type="ECO:0000313" key="4">
    <source>
        <dbReference type="EMBL" id="MCU6725582.1"/>
    </source>
</evidence>
<dbReference type="InterPro" id="IPR039697">
    <property type="entry name" value="Alcohol_dehydrogenase_Fe"/>
</dbReference>
<dbReference type="EMBL" id="JAOQKE010000011">
    <property type="protein sequence ID" value="MCU6725582.1"/>
    <property type="molecule type" value="Genomic_DNA"/>
</dbReference>
<dbReference type="PANTHER" id="PTHR11496:SF103">
    <property type="entry name" value="DEHYDROGENASE, PUTATIVE-RELATED"/>
    <property type="match status" value="1"/>
</dbReference>
<sequence>MKQEIIINKNPLDVINEISVRHKIKRFMLVCDTAFESLGTFDEYGKIKNIAVTFNSFSSNPLYDEVCEGVKLFKSERCDGIIAIGGGSTIDTAKCIKAFSKMSDNELYLTQKFPENDTPFIAVPTTAGTGSESTRYAVVYYKGEKQSVTDNTLIPDYALLDARNLQTLPLYQKKCTMLDALCQGIESWWSVNATEESRKISQKAVAMILENLGGYLSGDQACADNMMIGSNLAGQAINITQTTAAHAMSYKLTSLYKIPHGRAAFVCLPYVWEYMIKNSKDNENLTQVFKNIVSTLDCKTLWDAVNLLKEMNHELFGKENVTVNFQDIPLLARSVNVTRLKNNPVKLSNQNLISLYTNILEEFATGDITVLN</sequence>
<reference evidence="4 5" key="1">
    <citation type="journal article" date="2021" name="ISME Commun">
        <title>Automated analysis of genomic sequences facilitates high-throughput and comprehensive description of bacteria.</title>
        <authorList>
            <person name="Hitch T.C.A."/>
        </authorList>
    </citation>
    <scope>NUCLEOTIDE SEQUENCE [LARGE SCALE GENOMIC DNA]</scope>
    <source>
        <strain evidence="4 5">Sanger_29</strain>
    </source>
</reference>
<feature type="domain" description="Fe-containing alcohol dehydrogenase-like C-terminal" evidence="3">
    <location>
        <begin position="176"/>
        <end position="358"/>
    </location>
</feature>
<evidence type="ECO:0000313" key="5">
    <source>
        <dbReference type="Proteomes" id="UP001652338"/>
    </source>
</evidence>
<dbReference type="Pfam" id="PF25137">
    <property type="entry name" value="ADH_Fe_C"/>
    <property type="match status" value="1"/>
</dbReference>
<accession>A0ABT2SM62</accession>
<name>A0ABT2SM62_9FIRM</name>
<protein>
    <submittedName>
        <fullName evidence="4">Phosphonoacetaldehyde reductase</fullName>
    </submittedName>
</protein>
<proteinExistence type="predicted"/>
<dbReference type="Proteomes" id="UP001652338">
    <property type="component" value="Unassembled WGS sequence"/>
</dbReference>
<gene>
    <name evidence="4" type="ORF">OCV47_09500</name>
</gene>
<keyword evidence="1" id="KW-0560">Oxidoreductase</keyword>
<dbReference type="RefSeq" id="WP_262654846.1">
    <property type="nucleotide sequence ID" value="NZ_JAOQKE010000011.1"/>
</dbReference>
<evidence type="ECO:0000259" key="2">
    <source>
        <dbReference type="Pfam" id="PF00465"/>
    </source>
</evidence>
<dbReference type="InterPro" id="IPR056798">
    <property type="entry name" value="ADH_Fe_C"/>
</dbReference>
<dbReference type="PANTHER" id="PTHR11496">
    <property type="entry name" value="ALCOHOL DEHYDROGENASE"/>
    <property type="match status" value="1"/>
</dbReference>
<dbReference type="Gene3D" id="3.40.50.1970">
    <property type="match status" value="1"/>
</dbReference>
<keyword evidence="5" id="KW-1185">Reference proteome</keyword>
<dbReference type="InterPro" id="IPR001670">
    <property type="entry name" value="ADH_Fe/GldA"/>
</dbReference>
<dbReference type="CDD" id="cd08182">
    <property type="entry name" value="HEPD"/>
    <property type="match status" value="1"/>
</dbReference>
<dbReference type="InterPro" id="IPR035873">
    <property type="entry name" value="PhpC"/>
</dbReference>
<feature type="domain" description="Alcohol dehydrogenase iron-type/glycerol dehydrogenase GldA" evidence="2">
    <location>
        <begin position="4"/>
        <end position="161"/>
    </location>
</feature>